<dbReference type="Proteomes" id="UP000239757">
    <property type="component" value="Unassembled WGS sequence"/>
</dbReference>
<dbReference type="AlphaFoldDB" id="A0A2P5YUT2"/>
<protein>
    <submittedName>
        <fullName evidence="1">Uncharacterized protein</fullName>
    </submittedName>
</protein>
<proteinExistence type="predicted"/>
<organism evidence="1 2">
    <name type="scientific">Gossypium barbadense</name>
    <name type="common">Sea Island cotton</name>
    <name type="synonym">Hibiscus barbadensis</name>
    <dbReference type="NCBI Taxonomy" id="3634"/>
    <lineage>
        <taxon>Eukaryota</taxon>
        <taxon>Viridiplantae</taxon>
        <taxon>Streptophyta</taxon>
        <taxon>Embryophyta</taxon>
        <taxon>Tracheophyta</taxon>
        <taxon>Spermatophyta</taxon>
        <taxon>Magnoliopsida</taxon>
        <taxon>eudicotyledons</taxon>
        <taxon>Gunneridae</taxon>
        <taxon>Pentapetalae</taxon>
        <taxon>rosids</taxon>
        <taxon>malvids</taxon>
        <taxon>Malvales</taxon>
        <taxon>Malvaceae</taxon>
        <taxon>Malvoideae</taxon>
        <taxon>Gossypium</taxon>
    </lineage>
</organism>
<evidence type="ECO:0000313" key="1">
    <source>
        <dbReference type="EMBL" id="PPS19303.1"/>
    </source>
</evidence>
<reference evidence="1 2" key="1">
    <citation type="submission" date="2015-01" db="EMBL/GenBank/DDBJ databases">
        <title>Genome of allotetraploid Gossypium barbadense reveals genomic plasticity and fiber elongation in cotton evolution.</title>
        <authorList>
            <person name="Chen X."/>
            <person name="Liu X."/>
            <person name="Zhao B."/>
            <person name="Zheng H."/>
            <person name="Hu Y."/>
            <person name="Lu G."/>
            <person name="Yang C."/>
            <person name="Chen J."/>
            <person name="Shan C."/>
            <person name="Zhang L."/>
            <person name="Zhou Y."/>
            <person name="Wang L."/>
            <person name="Guo W."/>
            <person name="Bai Y."/>
            <person name="Ruan J."/>
            <person name="Shangguan X."/>
            <person name="Mao Y."/>
            <person name="Jiang J."/>
            <person name="Zhu Y."/>
            <person name="Lei J."/>
            <person name="Kang H."/>
            <person name="Chen S."/>
            <person name="He X."/>
            <person name="Wang R."/>
            <person name="Wang Y."/>
            <person name="Chen J."/>
            <person name="Wang L."/>
            <person name="Yu S."/>
            <person name="Wang B."/>
            <person name="Wei J."/>
            <person name="Song S."/>
            <person name="Lu X."/>
            <person name="Gao Z."/>
            <person name="Gu W."/>
            <person name="Deng X."/>
            <person name="Ma D."/>
            <person name="Wang S."/>
            <person name="Liang W."/>
            <person name="Fang L."/>
            <person name="Cai C."/>
            <person name="Zhu X."/>
            <person name="Zhou B."/>
            <person name="Zhang Y."/>
            <person name="Chen Z."/>
            <person name="Xu S."/>
            <person name="Zhu R."/>
            <person name="Wang S."/>
            <person name="Zhang T."/>
            <person name="Zhao G."/>
        </authorList>
    </citation>
    <scope>NUCLEOTIDE SEQUENCE [LARGE SCALE GENOMIC DNA]</scope>
    <source>
        <strain evidence="2">cv. Xinhai21</strain>
        <tissue evidence="1">Leaf</tissue>
    </source>
</reference>
<dbReference type="EMBL" id="KZ662776">
    <property type="protein sequence ID" value="PPS19303.1"/>
    <property type="molecule type" value="Genomic_DNA"/>
</dbReference>
<sequence>MSIFGSLSNAISPDYFGDEFGLPLPQYSMSEKNKAAKTTMELKPTIQLGNPPAVTTNSRQAIRKELKNGFVNRTKMAESREVRRGEPALAPMFDGLLCFETFVFTNFK</sequence>
<accession>A0A2P5YUT2</accession>
<gene>
    <name evidence="1" type="ORF">GOBAR_AA01259</name>
</gene>
<dbReference type="OrthoDB" id="941674at2759"/>
<name>A0A2P5YUT2_GOSBA</name>
<evidence type="ECO:0000313" key="2">
    <source>
        <dbReference type="Proteomes" id="UP000239757"/>
    </source>
</evidence>